<gene>
    <name evidence="1" type="ORF">THF1A12_10257</name>
</gene>
<organism evidence="1 2">
    <name type="scientific">Vibrio jasicida</name>
    <dbReference type="NCBI Taxonomy" id="766224"/>
    <lineage>
        <taxon>Bacteria</taxon>
        <taxon>Pseudomonadati</taxon>
        <taxon>Pseudomonadota</taxon>
        <taxon>Gammaproteobacteria</taxon>
        <taxon>Vibrionales</taxon>
        <taxon>Vibrionaceae</taxon>
        <taxon>Vibrio</taxon>
    </lineage>
</organism>
<comment type="caution">
    <text evidence="1">The sequence shown here is derived from an EMBL/GenBank/DDBJ whole genome shotgun (WGS) entry which is preliminary data.</text>
</comment>
<sequence length="92" mass="9911">MTRPIWLVSPVEVTAFTASVASRTPSTPPELSCSLLGALENTQLFFEIPLVDTLVSPRLNISRISERVYLVLVDVLAPSTGEMNTSPPSSPV</sequence>
<protein>
    <recommendedName>
        <fullName evidence="3">Secreted protein</fullName>
    </recommendedName>
</protein>
<evidence type="ECO:0000313" key="2">
    <source>
        <dbReference type="Proteomes" id="UP001295462"/>
    </source>
</evidence>
<name>A0AAU9QGH9_9VIBR</name>
<evidence type="ECO:0000313" key="1">
    <source>
        <dbReference type="EMBL" id="CAH1564296.1"/>
    </source>
</evidence>
<accession>A0AAU9QGH9</accession>
<evidence type="ECO:0008006" key="3">
    <source>
        <dbReference type="Google" id="ProtNLM"/>
    </source>
</evidence>
<dbReference type="EMBL" id="CAKMUD010000001">
    <property type="protein sequence ID" value="CAH1564296.1"/>
    <property type="molecule type" value="Genomic_DNA"/>
</dbReference>
<dbReference type="Proteomes" id="UP001295462">
    <property type="component" value="Unassembled WGS sequence"/>
</dbReference>
<proteinExistence type="predicted"/>
<reference evidence="1" key="1">
    <citation type="submission" date="2022-01" db="EMBL/GenBank/DDBJ databases">
        <authorList>
            <person name="Lagorce A."/>
        </authorList>
    </citation>
    <scope>NUCLEOTIDE SEQUENCE</scope>
    <source>
        <strain evidence="1">Th15_F1_A12</strain>
    </source>
</reference>
<dbReference type="AlphaFoldDB" id="A0AAU9QGH9"/>